<name>X1CL04_9ZZZZ</name>
<gene>
    <name evidence="2" type="ORF">S01H4_64215</name>
</gene>
<dbReference type="AlphaFoldDB" id="X1CL04"/>
<feature type="compositionally biased region" description="Basic and acidic residues" evidence="1">
    <location>
        <begin position="25"/>
        <end position="34"/>
    </location>
</feature>
<accession>X1CL04</accession>
<organism evidence="2">
    <name type="scientific">marine sediment metagenome</name>
    <dbReference type="NCBI Taxonomy" id="412755"/>
    <lineage>
        <taxon>unclassified sequences</taxon>
        <taxon>metagenomes</taxon>
        <taxon>ecological metagenomes</taxon>
    </lineage>
</organism>
<comment type="caution">
    <text evidence="2">The sequence shown here is derived from an EMBL/GenBank/DDBJ whole genome shotgun (WGS) entry which is preliminary data.</text>
</comment>
<dbReference type="EMBL" id="BART01038870">
    <property type="protein sequence ID" value="GAH08412.1"/>
    <property type="molecule type" value="Genomic_DNA"/>
</dbReference>
<evidence type="ECO:0000313" key="2">
    <source>
        <dbReference type="EMBL" id="GAH08412.1"/>
    </source>
</evidence>
<feature type="region of interest" description="Disordered" evidence="1">
    <location>
        <begin position="19"/>
        <end position="42"/>
    </location>
</feature>
<proteinExistence type="predicted"/>
<protein>
    <submittedName>
        <fullName evidence="2">Uncharacterized protein</fullName>
    </submittedName>
</protein>
<sequence>MHMSRSNTGTQYIHYSLAGETSSDASHDKGHDGKQILGDTFQ</sequence>
<reference evidence="2" key="1">
    <citation type="journal article" date="2014" name="Front. Microbiol.">
        <title>High frequency of phylogenetically diverse reductive dehalogenase-homologous genes in deep subseafloor sedimentary metagenomes.</title>
        <authorList>
            <person name="Kawai M."/>
            <person name="Futagami T."/>
            <person name="Toyoda A."/>
            <person name="Takaki Y."/>
            <person name="Nishi S."/>
            <person name="Hori S."/>
            <person name="Arai W."/>
            <person name="Tsubouchi T."/>
            <person name="Morono Y."/>
            <person name="Uchiyama I."/>
            <person name="Ito T."/>
            <person name="Fujiyama A."/>
            <person name="Inagaki F."/>
            <person name="Takami H."/>
        </authorList>
    </citation>
    <scope>NUCLEOTIDE SEQUENCE</scope>
    <source>
        <strain evidence="2">Expedition CK06-06</strain>
    </source>
</reference>
<evidence type="ECO:0000256" key="1">
    <source>
        <dbReference type="SAM" id="MobiDB-lite"/>
    </source>
</evidence>